<dbReference type="EMBL" id="CAJVPK010001048">
    <property type="protein sequence ID" value="CAG8567631.1"/>
    <property type="molecule type" value="Genomic_DNA"/>
</dbReference>
<protein>
    <submittedName>
        <fullName evidence="1">2412_t:CDS:1</fullName>
    </submittedName>
</protein>
<evidence type="ECO:0000313" key="1">
    <source>
        <dbReference type="EMBL" id="CAG8567631.1"/>
    </source>
</evidence>
<reference evidence="1" key="1">
    <citation type="submission" date="2021-06" db="EMBL/GenBank/DDBJ databases">
        <authorList>
            <person name="Kallberg Y."/>
            <person name="Tangrot J."/>
            <person name="Rosling A."/>
        </authorList>
    </citation>
    <scope>NUCLEOTIDE SEQUENCE</scope>
    <source>
        <strain evidence="1">AZ414A</strain>
    </source>
</reference>
<name>A0A9N9BGD0_9GLOM</name>
<dbReference type="Proteomes" id="UP000789706">
    <property type="component" value="Unassembled WGS sequence"/>
</dbReference>
<proteinExistence type="predicted"/>
<keyword evidence="2" id="KW-1185">Reference proteome</keyword>
<dbReference type="AlphaFoldDB" id="A0A9N9BGD0"/>
<sequence>MSTYSFHRRKSRAYKAKTAVELFNNLNSWYLNLSQINRTEYYFEFKLADKLRLKGLSKCSNQPFVKNHPEACYISRLLKFSNLPEPINDLFGDVNLSLENFTRGDDSNEKISDVEVYLDDLIKWVKSSKKNKEIFRQIDNSIS</sequence>
<dbReference type="OrthoDB" id="10499048at2759"/>
<evidence type="ECO:0000313" key="2">
    <source>
        <dbReference type="Proteomes" id="UP000789706"/>
    </source>
</evidence>
<accession>A0A9N9BGD0</accession>
<gene>
    <name evidence="1" type="ORF">DEBURN_LOCUS7912</name>
</gene>
<comment type="caution">
    <text evidence="1">The sequence shown here is derived from an EMBL/GenBank/DDBJ whole genome shotgun (WGS) entry which is preliminary data.</text>
</comment>
<organism evidence="1 2">
    <name type="scientific">Diversispora eburnea</name>
    <dbReference type="NCBI Taxonomy" id="1213867"/>
    <lineage>
        <taxon>Eukaryota</taxon>
        <taxon>Fungi</taxon>
        <taxon>Fungi incertae sedis</taxon>
        <taxon>Mucoromycota</taxon>
        <taxon>Glomeromycotina</taxon>
        <taxon>Glomeromycetes</taxon>
        <taxon>Diversisporales</taxon>
        <taxon>Diversisporaceae</taxon>
        <taxon>Diversispora</taxon>
    </lineage>
</organism>